<reference evidence="2" key="1">
    <citation type="journal article" date="2020" name="Fungal Divers.">
        <title>Resolving the Mortierellaceae phylogeny through synthesis of multi-gene phylogenetics and phylogenomics.</title>
        <authorList>
            <person name="Vandepol N."/>
            <person name="Liber J."/>
            <person name="Desiro A."/>
            <person name="Na H."/>
            <person name="Kennedy M."/>
            <person name="Barry K."/>
            <person name="Grigoriev I.V."/>
            <person name="Miller A.N."/>
            <person name="O'Donnell K."/>
            <person name="Stajich J.E."/>
            <person name="Bonito G."/>
        </authorList>
    </citation>
    <scope>NUCLEOTIDE SEQUENCE</scope>
    <source>
        <strain evidence="2">MES-2147</strain>
    </source>
</reference>
<name>A0A9P6JH14_9FUNG</name>
<sequence length="478" mass="51869">MAAGASGARMIGGGEGGSSTGRHMHGTQHFLQPHHHQYQYQQLHGTAPSSAPSQVPLRSPVASSPSPLVQTQSPVPTAGAPPVIRAPTPTVAPNHGPYPSQQHLLQRQQLVLPLQPQLPRSPAQAVPQQQSFNFNQSSSQHMQMYQQQQSQQRNEHRYPQIPQQQQHRLSQTRPATPNPMVQASQRSMGNSHPSTAPIRLTPRVELAPHLGISADSPTPEQLAQRFVQQVALQPGQHNELAKRLHAQFQQFFPPHHQAEAKRQFSFHAREYFARYQRQQELLRNSSTESSRQHPNGRLAVPGTPSGSFMAAQQPAACPSPVGTARSLAPESDQSKQGTPRRRSDMDSDDEDAGRSQSGPHPISTGISVPMLTQDLTTTMSLSTEISSGPLPTSYLDARTSDGSYPPSSSAAAFTHGSDATKTEQASSRDFKVRKLMAREDSSSQGASSSAGLAGHEPASHGDEWSYSRHMAKDGAMNP</sequence>
<dbReference type="Proteomes" id="UP000749646">
    <property type="component" value="Unassembled WGS sequence"/>
</dbReference>
<organism evidence="2 3">
    <name type="scientific">Modicella reniformis</name>
    <dbReference type="NCBI Taxonomy" id="1440133"/>
    <lineage>
        <taxon>Eukaryota</taxon>
        <taxon>Fungi</taxon>
        <taxon>Fungi incertae sedis</taxon>
        <taxon>Mucoromycota</taxon>
        <taxon>Mortierellomycotina</taxon>
        <taxon>Mortierellomycetes</taxon>
        <taxon>Mortierellales</taxon>
        <taxon>Mortierellaceae</taxon>
        <taxon>Modicella</taxon>
    </lineage>
</organism>
<evidence type="ECO:0000256" key="1">
    <source>
        <dbReference type="SAM" id="MobiDB-lite"/>
    </source>
</evidence>
<accession>A0A9P6JH14</accession>
<proteinExistence type="predicted"/>
<feature type="compositionally biased region" description="Gly residues" evidence="1">
    <location>
        <begin position="10"/>
        <end position="19"/>
    </location>
</feature>
<feature type="region of interest" description="Disordered" evidence="1">
    <location>
        <begin position="282"/>
        <end position="367"/>
    </location>
</feature>
<feature type="compositionally biased region" description="Polar residues" evidence="1">
    <location>
        <begin position="161"/>
        <end position="194"/>
    </location>
</feature>
<dbReference type="AlphaFoldDB" id="A0A9P6JH14"/>
<comment type="caution">
    <text evidence="2">The sequence shown here is derived from an EMBL/GenBank/DDBJ whole genome shotgun (WGS) entry which is preliminary data.</text>
</comment>
<feature type="compositionally biased region" description="Basic and acidic residues" evidence="1">
    <location>
        <begin position="418"/>
        <end position="441"/>
    </location>
</feature>
<feature type="compositionally biased region" description="Polar residues" evidence="1">
    <location>
        <begin position="61"/>
        <end position="75"/>
    </location>
</feature>
<feature type="compositionally biased region" description="Polar residues" evidence="1">
    <location>
        <begin position="400"/>
        <end position="417"/>
    </location>
</feature>
<feature type="region of interest" description="Disordered" evidence="1">
    <location>
        <begin position="40"/>
        <end position="100"/>
    </location>
</feature>
<feature type="region of interest" description="Disordered" evidence="1">
    <location>
        <begin position="136"/>
        <end position="195"/>
    </location>
</feature>
<dbReference type="OrthoDB" id="5594178at2759"/>
<dbReference type="EMBL" id="JAAAHW010004128">
    <property type="protein sequence ID" value="KAF9978376.1"/>
    <property type="molecule type" value="Genomic_DNA"/>
</dbReference>
<feature type="compositionally biased region" description="Polar residues" evidence="1">
    <location>
        <begin position="282"/>
        <end position="293"/>
    </location>
</feature>
<evidence type="ECO:0000313" key="3">
    <source>
        <dbReference type="Proteomes" id="UP000749646"/>
    </source>
</evidence>
<feature type="region of interest" description="Disordered" evidence="1">
    <location>
        <begin position="1"/>
        <end position="26"/>
    </location>
</feature>
<feature type="compositionally biased region" description="Low complexity" evidence="1">
    <location>
        <begin position="136"/>
        <end position="152"/>
    </location>
</feature>
<keyword evidence="3" id="KW-1185">Reference proteome</keyword>
<gene>
    <name evidence="2" type="ORF">BGZ65_007025</name>
</gene>
<evidence type="ECO:0000313" key="2">
    <source>
        <dbReference type="EMBL" id="KAF9978376.1"/>
    </source>
</evidence>
<feature type="compositionally biased region" description="Basic and acidic residues" evidence="1">
    <location>
        <begin position="457"/>
        <end position="472"/>
    </location>
</feature>
<feature type="compositionally biased region" description="Low complexity" evidence="1">
    <location>
        <begin position="442"/>
        <end position="454"/>
    </location>
</feature>
<protein>
    <submittedName>
        <fullName evidence="2">Uncharacterized protein</fullName>
    </submittedName>
</protein>
<feature type="region of interest" description="Disordered" evidence="1">
    <location>
        <begin position="383"/>
        <end position="478"/>
    </location>
</feature>